<keyword evidence="2" id="KW-0547">Nucleotide-binding</keyword>
<proteinExistence type="inferred from homology"/>
<name>A0A7J6M5K6_PERCH</name>
<dbReference type="GO" id="GO:0016887">
    <property type="term" value="F:ATP hydrolysis activity"/>
    <property type="evidence" value="ECO:0007669"/>
    <property type="project" value="InterPro"/>
</dbReference>
<dbReference type="InterPro" id="IPR027417">
    <property type="entry name" value="P-loop_NTPase"/>
</dbReference>
<evidence type="ECO:0000256" key="1">
    <source>
        <dbReference type="ARBA" id="ARBA00010322"/>
    </source>
</evidence>
<feature type="region of interest" description="Disordered" evidence="5">
    <location>
        <begin position="105"/>
        <end position="133"/>
    </location>
</feature>
<dbReference type="PRINTS" id="PR00385">
    <property type="entry name" value="P450"/>
</dbReference>
<dbReference type="Gene3D" id="1.10.630.10">
    <property type="entry name" value="Cytochrome P450"/>
    <property type="match status" value="1"/>
</dbReference>
<dbReference type="NCBIfam" id="NF040713">
    <property type="entry name" value="ZapE"/>
    <property type="match status" value="1"/>
</dbReference>
<dbReference type="PRINTS" id="PR00463">
    <property type="entry name" value="EP450I"/>
</dbReference>
<dbReference type="CDD" id="cd00302">
    <property type="entry name" value="cytochrome_P450"/>
    <property type="match status" value="1"/>
</dbReference>
<gene>
    <name evidence="6" type="ORF">FOL47_003942</name>
</gene>
<comment type="similarity">
    <text evidence="1">Belongs to the AFG1 ATPase family.</text>
</comment>
<evidence type="ECO:0000256" key="2">
    <source>
        <dbReference type="ARBA" id="ARBA00022741"/>
    </source>
</evidence>
<dbReference type="PANTHER" id="PTHR12169:SF6">
    <property type="entry name" value="AFG1-LIKE ATPASE"/>
    <property type="match status" value="1"/>
</dbReference>
<evidence type="ECO:0008006" key="8">
    <source>
        <dbReference type="Google" id="ProtNLM"/>
    </source>
</evidence>
<keyword evidence="4" id="KW-0408">Iron</keyword>
<dbReference type="AlphaFoldDB" id="A0A7J6M5K6"/>
<dbReference type="InterPro" id="IPR002401">
    <property type="entry name" value="Cyt_P450_E_grp-I"/>
</dbReference>
<dbReference type="EMBL" id="JAAPAO010000228">
    <property type="protein sequence ID" value="KAF4666706.1"/>
    <property type="molecule type" value="Genomic_DNA"/>
</dbReference>
<keyword evidence="4" id="KW-0349">Heme</keyword>
<evidence type="ECO:0000256" key="4">
    <source>
        <dbReference type="PIRSR" id="PIRSR602401-1"/>
    </source>
</evidence>
<comment type="caution">
    <text evidence="6">The sequence shown here is derived from an EMBL/GenBank/DDBJ whole genome shotgun (WGS) entry which is preliminary data.</text>
</comment>
<comment type="cofactor">
    <cofactor evidence="4">
        <name>heme</name>
        <dbReference type="ChEBI" id="CHEBI:30413"/>
    </cofactor>
</comment>
<evidence type="ECO:0000256" key="5">
    <source>
        <dbReference type="SAM" id="MobiDB-lite"/>
    </source>
</evidence>
<dbReference type="OrthoDB" id="1470350at2759"/>
<dbReference type="GO" id="GO:0005737">
    <property type="term" value="C:cytoplasm"/>
    <property type="evidence" value="ECO:0007669"/>
    <property type="project" value="TreeGrafter"/>
</dbReference>
<protein>
    <recommendedName>
        <fullName evidence="8">Lactation elevated protein 1</fullName>
    </recommendedName>
</protein>
<reference evidence="6 7" key="1">
    <citation type="submission" date="2020-04" db="EMBL/GenBank/DDBJ databases">
        <title>Perkinsus chesapeaki whole genome sequence.</title>
        <authorList>
            <person name="Bogema D.R."/>
        </authorList>
    </citation>
    <scope>NUCLEOTIDE SEQUENCE [LARGE SCALE GENOMIC DNA]</scope>
    <source>
        <strain evidence="6">ATCC PRA-425</strain>
    </source>
</reference>
<organism evidence="6 7">
    <name type="scientific">Perkinsus chesapeaki</name>
    <name type="common">Clam parasite</name>
    <name type="synonym">Perkinsus andrewsi</name>
    <dbReference type="NCBI Taxonomy" id="330153"/>
    <lineage>
        <taxon>Eukaryota</taxon>
        <taxon>Sar</taxon>
        <taxon>Alveolata</taxon>
        <taxon>Perkinsozoa</taxon>
        <taxon>Perkinsea</taxon>
        <taxon>Perkinsida</taxon>
        <taxon>Perkinsidae</taxon>
        <taxon>Perkinsus</taxon>
    </lineage>
</organism>
<dbReference type="InterPro" id="IPR005654">
    <property type="entry name" value="ATPase_AFG1-like"/>
</dbReference>
<dbReference type="InterPro" id="IPR036396">
    <property type="entry name" value="Cyt_P450_sf"/>
</dbReference>
<dbReference type="GO" id="GO:0005524">
    <property type="term" value="F:ATP binding"/>
    <property type="evidence" value="ECO:0007669"/>
    <property type="project" value="UniProtKB-KW"/>
</dbReference>
<dbReference type="Pfam" id="PF00067">
    <property type="entry name" value="p450"/>
    <property type="match status" value="1"/>
</dbReference>
<dbReference type="PANTHER" id="PTHR12169">
    <property type="entry name" value="ATPASE N2B"/>
    <property type="match status" value="1"/>
</dbReference>
<dbReference type="InterPro" id="IPR001128">
    <property type="entry name" value="Cyt_P450"/>
</dbReference>
<keyword evidence="3" id="KW-0067">ATP-binding</keyword>
<dbReference type="GO" id="GO:0004497">
    <property type="term" value="F:monooxygenase activity"/>
    <property type="evidence" value="ECO:0007669"/>
    <property type="project" value="InterPro"/>
</dbReference>
<evidence type="ECO:0000256" key="3">
    <source>
        <dbReference type="ARBA" id="ARBA00022840"/>
    </source>
</evidence>
<feature type="compositionally biased region" description="Polar residues" evidence="5">
    <location>
        <begin position="111"/>
        <end position="132"/>
    </location>
</feature>
<dbReference type="GO" id="GO:0005506">
    <property type="term" value="F:iron ion binding"/>
    <property type="evidence" value="ECO:0007669"/>
    <property type="project" value="InterPro"/>
</dbReference>
<dbReference type="Gene3D" id="3.40.50.300">
    <property type="entry name" value="P-loop containing nucleotide triphosphate hydrolases"/>
    <property type="match status" value="1"/>
</dbReference>
<dbReference type="Pfam" id="PF03969">
    <property type="entry name" value="AFG1_ATPase"/>
    <property type="match status" value="1"/>
</dbReference>
<keyword evidence="4" id="KW-0479">Metal-binding</keyword>
<evidence type="ECO:0000313" key="7">
    <source>
        <dbReference type="Proteomes" id="UP000591131"/>
    </source>
</evidence>
<dbReference type="GO" id="GO:0016705">
    <property type="term" value="F:oxidoreductase activity, acting on paired donors, with incorporation or reduction of molecular oxygen"/>
    <property type="evidence" value="ECO:0007669"/>
    <property type="project" value="InterPro"/>
</dbReference>
<evidence type="ECO:0000313" key="6">
    <source>
        <dbReference type="EMBL" id="KAF4666706.1"/>
    </source>
</evidence>
<dbReference type="InterPro" id="IPR017972">
    <property type="entry name" value="Cyt_P450_CS"/>
</dbReference>
<dbReference type="Proteomes" id="UP000591131">
    <property type="component" value="Unassembled WGS sequence"/>
</dbReference>
<dbReference type="SUPFAM" id="SSF48264">
    <property type="entry name" value="Cytochrome P450"/>
    <property type="match status" value="1"/>
</dbReference>
<keyword evidence="7" id="KW-1185">Reference proteome</keyword>
<dbReference type="GO" id="GO:0020037">
    <property type="term" value="F:heme binding"/>
    <property type="evidence" value="ECO:0007669"/>
    <property type="project" value="InterPro"/>
</dbReference>
<feature type="binding site" description="axial binding residue" evidence="4">
    <location>
        <position position="862"/>
    </location>
    <ligand>
        <name>heme</name>
        <dbReference type="ChEBI" id="CHEBI:30413"/>
    </ligand>
    <ligandPart>
        <name>Fe</name>
        <dbReference type="ChEBI" id="CHEBI:18248"/>
    </ligandPart>
</feature>
<accession>A0A7J6M5K6</accession>
<dbReference type="SUPFAM" id="SSF52540">
    <property type="entry name" value="P-loop containing nucleoside triphosphate hydrolases"/>
    <property type="match status" value="1"/>
</dbReference>
<dbReference type="PROSITE" id="PS00086">
    <property type="entry name" value="CYTOCHROME_P450"/>
    <property type="match status" value="1"/>
</dbReference>
<sequence length="915" mass="103052">MTSLTTLQYRSLSVASLYGNKVNCGQLLRDSRQELAVKRLEKSAKREYKSPWIRPPVTPVRTVEQPELNSSQVDEYLHRVTAENRRLMREKGIKMYLTKAEKNGKDVAPEWTSQSPGRMLQSPTNAPTQTCEQPKDLRRRSVYLVGSVGRGKTMLMDTFYESIVGDTKLELRHKRKHFFDFMREVHERMRVADREKAPDLTPVEIAANTIADETDLICLDEVSVVDVQDACILPKVLEVLALRGVVMVMTSNSKPRDLFNKGLNRHIFIPPLLKILEQTCVVVDLNEDKIDHQTDYRKTSGTASKWTGSRYYFPASDASVAAEFQADFSGIPGRLVDGPWVFTLPHSTTRKIEGSYFKVEHGEVAAVWCEFDALCEKELGETDYSALADHLQRVNTTLFINNVPIFAELDGLGSGRRFGKLIELLYDKAVAVRILAADSPMAIFSPISGSNDVMDAMIADDKMSPVFWPVVGFLPSTLTQLYHALEIFADTYGDIYQIRTTGMQLIVVSSPKLINKVLKSRPDVYMRSFNKHKIMPFPGMINTEGEVWKRNRRLGAPAFNGKNTDAMVLDMSRISKDLVKQLDSLSTNDGCIAWCATEWLPLCTLDIFCNTVLGTNYGFINPQGSSLGQGSDKVREVFMDFLHGAGYAMQLSAVPWATRDRFPWNLNPVIKKFHSSTRFLYGICDDIINDRRSGQNRGDVEERRDLVGKLLHLDHEDLRGNLITFLLAGSETSATTTSWCLFYFCLYPDAQSKARKQVDQLRRDPESVTDIERMPYVEACVLEALRLQPPVPLLLHECTKDTSLAGFAIPRGTFVATMFHKAMVKEGGTSFRPERWLIADGTAVDRALSRDHYAFGGGPRQCPGQAMGVKESTILLAMLLSHFDDIRPNGDINEVHGRLGATLMPNSLELRMRRR</sequence>